<dbReference type="OrthoDB" id="422574at2759"/>
<dbReference type="InterPro" id="IPR036282">
    <property type="entry name" value="Glutathione-S-Trfase_C_sf"/>
</dbReference>
<comment type="caution">
    <text evidence="3">The sequence shown here is derived from an EMBL/GenBank/DDBJ whole genome shotgun (WGS) entry which is preliminary data.</text>
</comment>
<dbReference type="InterPro" id="IPR010987">
    <property type="entry name" value="Glutathione-S-Trfase_C-like"/>
</dbReference>
<proteinExistence type="predicted"/>
<dbReference type="PANTHER" id="PTHR45374">
    <property type="entry name" value="GLUTATHIONE S-TRANSFERASE TCHQD"/>
    <property type="match status" value="1"/>
</dbReference>
<dbReference type="InterPro" id="IPR004045">
    <property type="entry name" value="Glutathione_S-Trfase_N"/>
</dbReference>
<dbReference type="Proteomes" id="UP000716291">
    <property type="component" value="Unassembled WGS sequence"/>
</dbReference>
<gene>
    <name evidence="3" type="ORF">G6F64_005075</name>
</gene>
<name>A0A9P6XBC8_RHIOR</name>
<feature type="domain" description="GST N-terminal" evidence="1">
    <location>
        <begin position="3"/>
        <end position="89"/>
    </location>
</feature>
<evidence type="ECO:0000313" key="4">
    <source>
        <dbReference type="Proteomes" id="UP000716291"/>
    </source>
</evidence>
<dbReference type="GO" id="GO:0004364">
    <property type="term" value="F:glutathione transferase activity"/>
    <property type="evidence" value="ECO:0007669"/>
    <property type="project" value="InterPro"/>
</dbReference>
<dbReference type="Pfam" id="PF13417">
    <property type="entry name" value="GST_N_3"/>
    <property type="match status" value="1"/>
</dbReference>
<evidence type="ECO:0000259" key="2">
    <source>
        <dbReference type="PROSITE" id="PS50405"/>
    </source>
</evidence>
<sequence>MTGDLTLYTFKLSLWAGAPRLAIHELAIPNVKQVEVDLSKAENFAPSYLKKNPNHTVPTLEIDENNNNNYLQDTESVVEYLNSLAGNKLSLPNKKAEIDEFIKEMHEKADVGNPLFFTSGTKEELESKKNDIIPFLENRIKGWEAYLKEAPEHADLYKKNINETKAVLDIYNGSDSNAMFLLNKELWESGKQFLDKAESLLKSNGDYLFGPYSIADIHFTPYLFRSTLVRKPEQVFENRPALKAYYDRVQSRPSFSKTFQ</sequence>
<dbReference type="EMBL" id="JAANQT010000596">
    <property type="protein sequence ID" value="KAG1309746.1"/>
    <property type="molecule type" value="Genomic_DNA"/>
</dbReference>
<dbReference type="Gene3D" id="3.40.30.10">
    <property type="entry name" value="Glutaredoxin"/>
    <property type="match status" value="1"/>
</dbReference>
<reference evidence="3" key="1">
    <citation type="journal article" date="2020" name="Microb. Genom.">
        <title>Genetic diversity of clinical and environmental Mucorales isolates obtained from an investigation of mucormycosis cases among solid organ transplant recipients.</title>
        <authorList>
            <person name="Nguyen M.H."/>
            <person name="Kaul D."/>
            <person name="Muto C."/>
            <person name="Cheng S.J."/>
            <person name="Richter R.A."/>
            <person name="Bruno V.M."/>
            <person name="Liu G."/>
            <person name="Beyhan S."/>
            <person name="Sundermann A.J."/>
            <person name="Mounaud S."/>
            <person name="Pasculle A.W."/>
            <person name="Nierman W.C."/>
            <person name="Driscoll E."/>
            <person name="Cumbie R."/>
            <person name="Clancy C.J."/>
            <person name="Dupont C.L."/>
        </authorList>
    </citation>
    <scope>NUCLEOTIDE SEQUENCE</scope>
    <source>
        <strain evidence="3">GL11</strain>
    </source>
</reference>
<dbReference type="InterPro" id="IPR036249">
    <property type="entry name" value="Thioredoxin-like_sf"/>
</dbReference>
<dbReference type="InterPro" id="IPR044617">
    <property type="entry name" value="TCHQD"/>
</dbReference>
<dbReference type="Pfam" id="PF13410">
    <property type="entry name" value="GST_C_2"/>
    <property type="match status" value="1"/>
</dbReference>
<evidence type="ECO:0008006" key="5">
    <source>
        <dbReference type="Google" id="ProtNLM"/>
    </source>
</evidence>
<dbReference type="PROSITE" id="PS50405">
    <property type="entry name" value="GST_CTER"/>
    <property type="match status" value="1"/>
</dbReference>
<dbReference type="CDD" id="cd00570">
    <property type="entry name" value="GST_N_family"/>
    <property type="match status" value="1"/>
</dbReference>
<organism evidence="3 4">
    <name type="scientific">Rhizopus oryzae</name>
    <name type="common">Mucormycosis agent</name>
    <name type="synonym">Rhizopus arrhizus var. delemar</name>
    <dbReference type="NCBI Taxonomy" id="64495"/>
    <lineage>
        <taxon>Eukaryota</taxon>
        <taxon>Fungi</taxon>
        <taxon>Fungi incertae sedis</taxon>
        <taxon>Mucoromycota</taxon>
        <taxon>Mucoromycotina</taxon>
        <taxon>Mucoromycetes</taxon>
        <taxon>Mucorales</taxon>
        <taxon>Mucorineae</taxon>
        <taxon>Rhizopodaceae</taxon>
        <taxon>Rhizopus</taxon>
    </lineage>
</organism>
<feature type="domain" description="GST C-terminal" evidence="2">
    <location>
        <begin position="141"/>
        <end position="260"/>
    </location>
</feature>
<dbReference type="Gene3D" id="1.20.1050.10">
    <property type="match status" value="1"/>
</dbReference>
<dbReference type="SUPFAM" id="SSF52833">
    <property type="entry name" value="Thioredoxin-like"/>
    <property type="match status" value="1"/>
</dbReference>
<dbReference type="SUPFAM" id="SSF47616">
    <property type="entry name" value="GST C-terminal domain-like"/>
    <property type="match status" value="1"/>
</dbReference>
<dbReference type="PROSITE" id="PS50404">
    <property type="entry name" value="GST_NTER"/>
    <property type="match status" value="1"/>
</dbReference>
<evidence type="ECO:0000313" key="3">
    <source>
        <dbReference type="EMBL" id="KAG1309746.1"/>
    </source>
</evidence>
<protein>
    <recommendedName>
        <fullName evidence="5">Glutathione S-transferase</fullName>
    </recommendedName>
</protein>
<dbReference type="CDD" id="cd00299">
    <property type="entry name" value="GST_C_family"/>
    <property type="match status" value="1"/>
</dbReference>
<accession>A0A9P6XBC8</accession>
<dbReference type="AlphaFoldDB" id="A0A9P6XBC8"/>
<dbReference type="PANTHER" id="PTHR45374:SF2">
    <property type="entry name" value="TCHQD CLASS GLUTATHIONE S-TRANSFERASE"/>
    <property type="match status" value="1"/>
</dbReference>
<keyword evidence="4" id="KW-1185">Reference proteome</keyword>
<evidence type="ECO:0000259" key="1">
    <source>
        <dbReference type="PROSITE" id="PS50404"/>
    </source>
</evidence>